<accession>A0A9P1E0I0</accession>
<organism evidence="2 3">
    <name type="scientific">Cuscuta europaea</name>
    <name type="common">European dodder</name>
    <dbReference type="NCBI Taxonomy" id="41803"/>
    <lineage>
        <taxon>Eukaryota</taxon>
        <taxon>Viridiplantae</taxon>
        <taxon>Streptophyta</taxon>
        <taxon>Embryophyta</taxon>
        <taxon>Tracheophyta</taxon>
        <taxon>Spermatophyta</taxon>
        <taxon>Magnoliopsida</taxon>
        <taxon>eudicotyledons</taxon>
        <taxon>Gunneridae</taxon>
        <taxon>Pentapetalae</taxon>
        <taxon>asterids</taxon>
        <taxon>lamiids</taxon>
        <taxon>Solanales</taxon>
        <taxon>Convolvulaceae</taxon>
        <taxon>Cuscuteae</taxon>
        <taxon>Cuscuta</taxon>
        <taxon>Cuscuta subgen. Cuscuta</taxon>
    </lineage>
</organism>
<evidence type="ECO:0008006" key="4">
    <source>
        <dbReference type="Google" id="ProtNLM"/>
    </source>
</evidence>
<dbReference type="EMBL" id="CAMAPE010000005">
    <property type="protein sequence ID" value="CAH9069212.1"/>
    <property type="molecule type" value="Genomic_DNA"/>
</dbReference>
<dbReference type="GO" id="GO:0003713">
    <property type="term" value="F:transcription coactivator activity"/>
    <property type="evidence" value="ECO:0007669"/>
    <property type="project" value="TreeGrafter"/>
</dbReference>
<keyword evidence="3" id="KW-1185">Reference proteome</keyword>
<comment type="caution">
    <text evidence="2">The sequence shown here is derived from an EMBL/GenBank/DDBJ whole genome shotgun (WGS) entry which is preliminary data.</text>
</comment>
<dbReference type="InterPro" id="IPR024738">
    <property type="entry name" value="Hfi1/Tada1"/>
</dbReference>
<name>A0A9P1E0I0_CUSEU</name>
<dbReference type="PANTHER" id="PTHR21277">
    <property type="entry name" value="TRANSCRIPTIONAL ADAPTER 1"/>
    <property type="match status" value="1"/>
</dbReference>
<feature type="region of interest" description="Disordered" evidence="1">
    <location>
        <begin position="114"/>
        <end position="144"/>
    </location>
</feature>
<protein>
    <recommendedName>
        <fullName evidence="4">Transcriptional coactivator Hfi1/Transcriptional adapter 1</fullName>
    </recommendedName>
</protein>
<dbReference type="PANTHER" id="PTHR21277:SF29">
    <property type="entry name" value="TRANSCRIPTIONAL REGULATOR OF RNA POLII, SAGA, SUBUNIT"/>
    <property type="match status" value="1"/>
</dbReference>
<evidence type="ECO:0000313" key="2">
    <source>
        <dbReference type="EMBL" id="CAH9069212.1"/>
    </source>
</evidence>
<dbReference type="CDD" id="cd22933">
    <property type="entry name" value="HFD_HFI1"/>
    <property type="match status" value="1"/>
</dbReference>
<feature type="compositionally biased region" description="Basic residues" evidence="1">
    <location>
        <begin position="120"/>
        <end position="130"/>
    </location>
</feature>
<evidence type="ECO:0000313" key="3">
    <source>
        <dbReference type="Proteomes" id="UP001152484"/>
    </source>
</evidence>
<sequence length="356" mass="39864">MPGARHCPRIDTHELKHRIERKIGRQRAEQYFHLLGRYLSLKLNKSEFDKHCVNLLGRDNICLHNALIRAIIKNSCVADTAPPPNESKKARASLNVKVPNGYERGSLQSLCRDVFPQSPRKGRTPTHRDRKFKDRPSPLGPNGKVHTAVYEDSVQKVLEQQSATELLSLGSRPPVEVTSVEDGEEVEQEGGPAIYSRIPVTAPFGVSLISRATKKFLHHGAESVLPTETCHITGELPDSSSLKKRLEQKLDAEGLKMSTDCVNLLNNGLDAYLKRLIEPCLSLAASKTRQKIVQHQVVSTLNGMRTMRYVQKPCECCVSLLDFRVSLESNPKILGEDWPTQLERVCLRASEEPLID</sequence>
<dbReference type="Proteomes" id="UP001152484">
    <property type="component" value="Unassembled WGS sequence"/>
</dbReference>
<dbReference type="GO" id="GO:0000124">
    <property type="term" value="C:SAGA complex"/>
    <property type="evidence" value="ECO:0007669"/>
    <property type="project" value="TreeGrafter"/>
</dbReference>
<reference evidence="2" key="1">
    <citation type="submission" date="2022-07" db="EMBL/GenBank/DDBJ databases">
        <authorList>
            <person name="Macas J."/>
            <person name="Novak P."/>
            <person name="Neumann P."/>
        </authorList>
    </citation>
    <scope>NUCLEOTIDE SEQUENCE</scope>
</reference>
<proteinExistence type="predicted"/>
<dbReference type="GO" id="GO:0006357">
    <property type="term" value="P:regulation of transcription by RNA polymerase II"/>
    <property type="evidence" value="ECO:0007669"/>
    <property type="project" value="TreeGrafter"/>
</dbReference>
<dbReference type="OrthoDB" id="10264870at2759"/>
<gene>
    <name evidence="2" type="ORF">CEURO_LOCUS3106</name>
</gene>
<evidence type="ECO:0000256" key="1">
    <source>
        <dbReference type="SAM" id="MobiDB-lite"/>
    </source>
</evidence>
<dbReference type="Pfam" id="PF12767">
    <property type="entry name" value="SAGA-Tad1"/>
    <property type="match status" value="1"/>
</dbReference>
<dbReference type="AlphaFoldDB" id="A0A9P1E0I0"/>